<evidence type="ECO:0000256" key="3">
    <source>
        <dbReference type="ARBA" id="ARBA00022679"/>
    </source>
</evidence>
<gene>
    <name evidence="8" type="ORF">GCM10009844_08180</name>
</gene>
<keyword evidence="2 8" id="KW-0489">Methyltransferase</keyword>
<organism evidence="8 9">
    <name type="scientific">Nocardioides koreensis</name>
    <dbReference type="NCBI Taxonomy" id="433651"/>
    <lineage>
        <taxon>Bacteria</taxon>
        <taxon>Bacillati</taxon>
        <taxon>Actinomycetota</taxon>
        <taxon>Actinomycetes</taxon>
        <taxon>Propionibacteriales</taxon>
        <taxon>Nocardioidaceae</taxon>
        <taxon>Nocardioides</taxon>
    </lineage>
</organism>
<protein>
    <submittedName>
        <fullName evidence="8">Class I SAM-dependent methyltransferase</fullName>
    </submittedName>
</protein>
<dbReference type="Gene3D" id="3.40.50.150">
    <property type="entry name" value="Vaccinia Virus protein VP39"/>
    <property type="match status" value="1"/>
</dbReference>
<dbReference type="SUPFAM" id="SSF53335">
    <property type="entry name" value="S-adenosyl-L-methionine-dependent methyltransferases"/>
    <property type="match status" value="1"/>
</dbReference>
<dbReference type="PANTHER" id="PTHR45875">
    <property type="entry name" value="METHYLTRANSFERASE N6AMT1"/>
    <property type="match status" value="1"/>
</dbReference>
<dbReference type="GO" id="GO:0032259">
    <property type="term" value="P:methylation"/>
    <property type="evidence" value="ECO:0007669"/>
    <property type="project" value="UniProtKB-KW"/>
</dbReference>
<dbReference type="PROSITE" id="PS00092">
    <property type="entry name" value="N6_MTASE"/>
    <property type="match status" value="1"/>
</dbReference>
<feature type="domain" description="Methyltransferase small" evidence="5">
    <location>
        <begin position="159"/>
        <end position="289"/>
    </location>
</feature>
<proteinExistence type="inferred from homology"/>
<dbReference type="InterPro" id="IPR056684">
    <property type="entry name" value="DUF7782"/>
</dbReference>
<reference evidence="8 9" key="1">
    <citation type="journal article" date="2019" name="Int. J. Syst. Evol. Microbiol.">
        <title>The Global Catalogue of Microorganisms (GCM) 10K type strain sequencing project: providing services to taxonomists for standard genome sequencing and annotation.</title>
        <authorList>
            <consortium name="The Broad Institute Genomics Platform"/>
            <consortium name="The Broad Institute Genome Sequencing Center for Infectious Disease"/>
            <person name="Wu L."/>
            <person name="Ma J."/>
        </authorList>
    </citation>
    <scope>NUCLEOTIDE SEQUENCE [LARGE SCALE GENOMIC DNA]</scope>
    <source>
        <strain evidence="8 9">JCM 16022</strain>
    </source>
</reference>
<dbReference type="Pfam" id="PF05175">
    <property type="entry name" value="MTS"/>
    <property type="match status" value="1"/>
</dbReference>
<dbReference type="InterPro" id="IPR007848">
    <property type="entry name" value="Small_mtfrase_dom"/>
</dbReference>
<dbReference type="InterPro" id="IPR052190">
    <property type="entry name" value="Euk-Arch_PrmC-MTase"/>
</dbReference>
<dbReference type="InterPro" id="IPR002052">
    <property type="entry name" value="DNA_methylase_N6_adenine_CS"/>
</dbReference>
<keyword evidence="4" id="KW-0949">S-adenosyl-L-methionine</keyword>
<accession>A0ABN2ZAR0</accession>
<keyword evidence="9" id="KW-1185">Reference proteome</keyword>
<evidence type="ECO:0000259" key="6">
    <source>
        <dbReference type="Pfam" id="PF23186"/>
    </source>
</evidence>
<evidence type="ECO:0000313" key="8">
    <source>
        <dbReference type="EMBL" id="GAA2139419.1"/>
    </source>
</evidence>
<comment type="similarity">
    <text evidence="1">Belongs to the eukaryotic/archaeal PrmC-related family.</text>
</comment>
<dbReference type="Pfam" id="PF23186">
    <property type="entry name" value="DUF7059"/>
    <property type="match status" value="1"/>
</dbReference>
<feature type="domain" description="DUF7782" evidence="7">
    <location>
        <begin position="400"/>
        <end position="502"/>
    </location>
</feature>
<evidence type="ECO:0000256" key="2">
    <source>
        <dbReference type="ARBA" id="ARBA00022603"/>
    </source>
</evidence>
<evidence type="ECO:0000259" key="5">
    <source>
        <dbReference type="Pfam" id="PF05175"/>
    </source>
</evidence>
<name>A0ABN2ZAR0_9ACTN</name>
<feature type="domain" description="DUF7059" evidence="6">
    <location>
        <begin position="29"/>
        <end position="110"/>
    </location>
</feature>
<evidence type="ECO:0000256" key="4">
    <source>
        <dbReference type="ARBA" id="ARBA00022691"/>
    </source>
</evidence>
<dbReference type="PANTHER" id="PTHR45875:SF1">
    <property type="entry name" value="METHYLTRANSFERASE N6AMT1"/>
    <property type="match status" value="1"/>
</dbReference>
<dbReference type="Pfam" id="PF25004">
    <property type="entry name" value="DUF7782"/>
    <property type="match status" value="1"/>
</dbReference>
<evidence type="ECO:0000256" key="1">
    <source>
        <dbReference type="ARBA" id="ARBA00006149"/>
    </source>
</evidence>
<keyword evidence="3" id="KW-0808">Transferase</keyword>
<dbReference type="EMBL" id="BAAAQR010000002">
    <property type="protein sequence ID" value="GAA2139419.1"/>
    <property type="molecule type" value="Genomic_DNA"/>
</dbReference>
<dbReference type="InterPro" id="IPR029063">
    <property type="entry name" value="SAM-dependent_MTases_sf"/>
</dbReference>
<comment type="caution">
    <text evidence="8">The sequence shown here is derived from an EMBL/GenBank/DDBJ whole genome shotgun (WGS) entry which is preliminary data.</text>
</comment>
<dbReference type="InterPro" id="IPR055487">
    <property type="entry name" value="DUF7059"/>
</dbReference>
<evidence type="ECO:0000313" key="9">
    <source>
        <dbReference type="Proteomes" id="UP001501771"/>
    </source>
</evidence>
<dbReference type="Proteomes" id="UP001501771">
    <property type="component" value="Unassembled WGS sequence"/>
</dbReference>
<evidence type="ECO:0000259" key="7">
    <source>
        <dbReference type="Pfam" id="PF25004"/>
    </source>
</evidence>
<sequence>MVCPRPRAPTVERVTSDLPQRLRAALALAGFTYDAVAETLGPLAHDALGRNETTPGLRATGGGSPLETLIRLFLLQAPVELAAAEAALPGLLERMAAEGLVEQTVGEVAARMDVRPYATDELAGDRDLWVVSDLTPGLDGQHVRVGADHVLGISSASTSLAQLTLRDPVGTALDLGTGCGVQALHLARHSDRVVATDVNARALWTARFNAALNGVEDRVEVRDGSLFEPVRHEAFDLIATNPPFVISPATGERLVYRDSGLPGDRVVEDIVRFAPRHLTDGGWCQVLANWVISRDRPWDDRLATWLTDETDAYVVQREVLDPAAYVELWLKDAGLHGAVDYLVRYDTWLSWFDEQGVEGIGFGWLNLRKRGSGQAGAPVRELLEWPYDVEQPIAPAIRDWAAASGAEVGPDSRLLVRPDVQQETLGAPGAEDPEAVVLRQQRGLRRARRVDTVEAALVGACDGDLTVGQILDALAQLLDLDPAATRTTYLPTVRELVAEGFLEA</sequence>
<dbReference type="CDD" id="cd02440">
    <property type="entry name" value="AdoMet_MTases"/>
    <property type="match status" value="1"/>
</dbReference>
<dbReference type="GO" id="GO:0008168">
    <property type="term" value="F:methyltransferase activity"/>
    <property type="evidence" value="ECO:0007669"/>
    <property type="project" value="UniProtKB-KW"/>
</dbReference>